<evidence type="ECO:0000256" key="3">
    <source>
        <dbReference type="ARBA" id="ARBA00023224"/>
    </source>
</evidence>
<dbReference type="PANTHER" id="PTHR32089:SF112">
    <property type="entry name" value="LYSOZYME-LIKE PROTEIN-RELATED"/>
    <property type="match status" value="1"/>
</dbReference>
<comment type="caution">
    <text evidence="9">The sequence shown here is derived from an EMBL/GenBank/DDBJ whole genome shotgun (WGS) entry which is preliminary data.</text>
</comment>
<keyword evidence="6" id="KW-0472">Membrane</keyword>
<keyword evidence="1 6" id="KW-0812">Transmembrane</keyword>
<evidence type="ECO:0000313" key="10">
    <source>
        <dbReference type="Proteomes" id="UP001501676"/>
    </source>
</evidence>
<comment type="similarity">
    <text evidence="4">Belongs to the methyl-accepting chemotaxis (MCP) protein family.</text>
</comment>
<feature type="transmembrane region" description="Helical" evidence="6">
    <location>
        <begin position="28"/>
        <end position="49"/>
    </location>
</feature>
<reference evidence="10" key="1">
    <citation type="journal article" date="2019" name="Int. J. Syst. Evol. Microbiol.">
        <title>The Global Catalogue of Microorganisms (GCM) 10K type strain sequencing project: providing services to taxonomists for standard genome sequencing and annotation.</title>
        <authorList>
            <consortium name="The Broad Institute Genomics Platform"/>
            <consortium name="The Broad Institute Genome Sequencing Center for Infectious Disease"/>
            <person name="Wu L."/>
            <person name="Ma J."/>
        </authorList>
    </citation>
    <scope>NUCLEOTIDE SEQUENCE [LARGE SCALE GENOMIC DNA]</scope>
    <source>
        <strain evidence="10">JCM 9458</strain>
    </source>
</reference>
<name>A0ABP6T3N6_9ACTN</name>
<dbReference type="Pfam" id="PF00672">
    <property type="entry name" value="HAMP"/>
    <property type="match status" value="1"/>
</dbReference>
<feature type="transmembrane region" description="Helical" evidence="6">
    <location>
        <begin position="200"/>
        <end position="221"/>
    </location>
</feature>
<dbReference type="SUPFAM" id="SSF58104">
    <property type="entry name" value="Methyl-accepting chemotaxis protein (MCP) signaling domain"/>
    <property type="match status" value="1"/>
</dbReference>
<dbReference type="SMART" id="SM00283">
    <property type="entry name" value="MA"/>
    <property type="match status" value="1"/>
</dbReference>
<evidence type="ECO:0008006" key="11">
    <source>
        <dbReference type="Google" id="ProtNLM"/>
    </source>
</evidence>
<dbReference type="SMART" id="SM00304">
    <property type="entry name" value="HAMP"/>
    <property type="match status" value="1"/>
</dbReference>
<keyword evidence="2 6" id="KW-1133">Transmembrane helix</keyword>
<sequence>MSAAAPVSAPARRSLFGRFFDLPVRVKLGALVGASLLALATCLVVTAVSDRTAEDTATRLQRINEASALVLQLDRQATELKSSALQAVVRSDPGTQQTILADQLSVAEELLTRLDAVDLPSSLSSAVTRIKTAYADYTTVVTQFVNGAAVDVAGARSAWGQIGIDNYLTSAVLQNERELFARTISAEESDAAASRDRAQYVLWATAAVTALLLLLLARFVVLSITKPLQSVRRALRAMANGDLTVRAQVSSRDEVGQMALALDEAQSGVRNVVAAVSDSALQVAAAAEQMSSTSSTIEASAQDASGQAQGAAEAAAQVSENVQTVARGTEEMGLSIGEIAHNATEAARVASAAVGVARTTTAQIGQLGQSSTEIATVVKVITSIAEQTNLLALNATIEAGRAGEAGKGFAVVAGEVKDLAQETARATEDIARRVDAIQADTEAAIAAIGEISAVITQINDFQSTIAGAVEEQTATTTEMNRSVSAAAEGAGGIAANIAGLATATQITTEGISQSQTAVTELTRMAQQLQALTTHFRI</sequence>
<gene>
    <name evidence="9" type="ORF">GCM10020369_50230</name>
</gene>
<evidence type="ECO:0000259" key="8">
    <source>
        <dbReference type="PROSITE" id="PS50885"/>
    </source>
</evidence>
<evidence type="ECO:0000256" key="6">
    <source>
        <dbReference type="SAM" id="Phobius"/>
    </source>
</evidence>
<keyword evidence="10" id="KW-1185">Reference proteome</keyword>
<feature type="domain" description="HAMP" evidence="8">
    <location>
        <begin position="222"/>
        <end position="274"/>
    </location>
</feature>
<dbReference type="EMBL" id="BAAAYN010000033">
    <property type="protein sequence ID" value="GAA3391612.1"/>
    <property type="molecule type" value="Genomic_DNA"/>
</dbReference>
<dbReference type="Proteomes" id="UP001501676">
    <property type="component" value="Unassembled WGS sequence"/>
</dbReference>
<evidence type="ECO:0000256" key="1">
    <source>
        <dbReference type="ARBA" id="ARBA00022692"/>
    </source>
</evidence>
<dbReference type="PROSITE" id="PS50885">
    <property type="entry name" value="HAMP"/>
    <property type="match status" value="1"/>
</dbReference>
<dbReference type="Pfam" id="PF00015">
    <property type="entry name" value="MCPsignal"/>
    <property type="match status" value="1"/>
</dbReference>
<dbReference type="CDD" id="cd06225">
    <property type="entry name" value="HAMP"/>
    <property type="match status" value="1"/>
</dbReference>
<dbReference type="Gene3D" id="1.10.287.950">
    <property type="entry name" value="Methyl-accepting chemotaxis protein"/>
    <property type="match status" value="1"/>
</dbReference>
<feature type="domain" description="Methyl-accepting transducer" evidence="7">
    <location>
        <begin position="279"/>
        <end position="522"/>
    </location>
</feature>
<evidence type="ECO:0000313" key="9">
    <source>
        <dbReference type="EMBL" id="GAA3391612.1"/>
    </source>
</evidence>
<protein>
    <recommendedName>
        <fullName evidence="11">Methyl-accepting chemotaxis protein</fullName>
    </recommendedName>
</protein>
<accession>A0ABP6T3N6</accession>
<evidence type="ECO:0000256" key="4">
    <source>
        <dbReference type="ARBA" id="ARBA00029447"/>
    </source>
</evidence>
<evidence type="ECO:0000259" key="7">
    <source>
        <dbReference type="PROSITE" id="PS50111"/>
    </source>
</evidence>
<keyword evidence="3 5" id="KW-0807">Transducer</keyword>
<dbReference type="InterPro" id="IPR003660">
    <property type="entry name" value="HAMP_dom"/>
</dbReference>
<evidence type="ECO:0000256" key="5">
    <source>
        <dbReference type="PROSITE-ProRule" id="PRU00284"/>
    </source>
</evidence>
<organism evidence="9 10">
    <name type="scientific">Cryptosporangium minutisporangium</name>
    <dbReference type="NCBI Taxonomy" id="113569"/>
    <lineage>
        <taxon>Bacteria</taxon>
        <taxon>Bacillati</taxon>
        <taxon>Actinomycetota</taxon>
        <taxon>Actinomycetes</taxon>
        <taxon>Cryptosporangiales</taxon>
        <taxon>Cryptosporangiaceae</taxon>
        <taxon>Cryptosporangium</taxon>
    </lineage>
</organism>
<evidence type="ECO:0000256" key="2">
    <source>
        <dbReference type="ARBA" id="ARBA00022989"/>
    </source>
</evidence>
<dbReference type="PROSITE" id="PS50111">
    <property type="entry name" value="CHEMOTAXIS_TRANSDUC_2"/>
    <property type="match status" value="1"/>
</dbReference>
<proteinExistence type="inferred from homology"/>
<dbReference type="InterPro" id="IPR004089">
    <property type="entry name" value="MCPsignal_dom"/>
</dbReference>
<dbReference type="RefSeq" id="WP_345730659.1">
    <property type="nucleotide sequence ID" value="NZ_BAAAYN010000033.1"/>
</dbReference>
<dbReference type="PANTHER" id="PTHR32089">
    <property type="entry name" value="METHYL-ACCEPTING CHEMOTAXIS PROTEIN MCPB"/>
    <property type="match status" value="1"/>
</dbReference>